<reference evidence="2 3" key="1">
    <citation type="submission" date="2018-08" db="EMBL/GenBank/DDBJ databases">
        <title>Pallidiluteibacterium maritimus gen. nov., sp. nov., isolated from coastal sediment.</title>
        <authorList>
            <person name="Zhou L.Y."/>
        </authorList>
    </citation>
    <scope>NUCLEOTIDE SEQUENCE [LARGE SCALE GENOMIC DNA]</scope>
    <source>
        <strain evidence="2 3">XSD2</strain>
    </source>
</reference>
<sequence>MEKMKKSQIAGLLLVAAMLAVAIYTGVSIYQKKSQEINTLQADKQSMNSELQERDSMVNELMTAFNEIEDNLKFIKEKRQQLSLETEREGGRDQKQVIVDDIKMMNEMLEKSSEHIAQLEKKLKKSGIELSSFKKKIAALNQSIEDQNNEIAHLQQQLQEKNILLANMSEQMNVMESELTKKADTLQIKEQVIEEQIGELNKAHIAYGTYKELRDKGVLTKDGGFLGIGKHTAIQENFADDYFTELNIQDTKTIPLFSHKAKVISEHPDSSYSFVEEDGMIAYLQIDNPDEFWKISKYAVIEVK</sequence>
<dbReference type="AlphaFoldDB" id="A0A399T4A0"/>
<proteinExistence type="predicted"/>
<feature type="coiled-coil region" evidence="1">
    <location>
        <begin position="30"/>
        <end position="178"/>
    </location>
</feature>
<evidence type="ECO:0000313" key="2">
    <source>
        <dbReference type="EMBL" id="RIJ49919.1"/>
    </source>
</evidence>
<name>A0A399T4A0_9BACT</name>
<comment type="caution">
    <text evidence="2">The sequence shown here is derived from an EMBL/GenBank/DDBJ whole genome shotgun (WGS) entry which is preliminary data.</text>
</comment>
<keyword evidence="1" id="KW-0175">Coiled coil</keyword>
<gene>
    <name evidence="2" type="ORF">D1614_04020</name>
</gene>
<organism evidence="2 3">
    <name type="scientific">Maribellus luteus</name>
    <dbReference type="NCBI Taxonomy" id="2305463"/>
    <lineage>
        <taxon>Bacteria</taxon>
        <taxon>Pseudomonadati</taxon>
        <taxon>Bacteroidota</taxon>
        <taxon>Bacteroidia</taxon>
        <taxon>Marinilabiliales</taxon>
        <taxon>Prolixibacteraceae</taxon>
        <taxon>Maribellus</taxon>
    </lineage>
</organism>
<dbReference type="Proteomes" id="UP000265926">
    <property type="component" value="Unassembled WGS sequence"/>
</dbReference>
<evidence type="ECO:0008006" key="4">
    <source>
        <dbReference type="Google" id="ProtNLM"/>
    </source>
</evidence>
<keyword evidence="3" id="KW-1185">Reference proteome</keyword>
<evidence type="ECO:0000313" key="3">
    <source>
        <dbReference type="Proteomes" id="UP000265926"/>
    </source>
</evidence>
<accession>A0A399T4A0</accession>
<evidence type="ECO:0000256" key="1">
    <source>
        <dbReference type="SAM" id="Coils"/>
    </source>
</evidence>
<dbReference type="EMBL" id="QWGR01000002">
    <property type="protein sequence ID" value="RIJ49919.1"/>
    <property type="molecule type" value="Genomic_DNA"/>
</dbReference>
<protein>
    <recommendedName>
        <fullName evidence="4">Chromosome segregation protein SMC</fullName>
    </recommendedName>
</protein>